<dbReference type="EMBL" id="BAABKX010000001">
    <property type="protein sequence ID" value="GAA5041370.1"/>
    <property type="molecule type" value="Genomic_DNA"/>
</dbReference>
<dbReference type="Proteomes" id="UP001501729">
    <property type="component" value="Unassembled WGS sequence"/>
</dbReference>
<organism evidence="1 2">
    <name type="scientific">Haladaptatus pallidirubidus</name>
    <dbReference type="NCBI Taxonomy" id="1008152"/>
    <lineage>
        <taxon>Archaea</taxon>
        <taxon>Methanobacteriati</taxon>
        <taxon>Methanobacteriota</taxon>
        <taxon>Stenosarchaea group</taxon>
        <taxon>Halobacteria</taxon>
        <taxon>Halobacteriales</taxon>
        <taxon>Haladaptataceae</taxon>
        <taxon>Haladaptatus</taxon>
    </lineage>
</organism>
<sequence>MKESLTDVIIGEVKYTKSETTFSRGLRELLEYLYFAREADQYLFNNVTQECRISGLLCTDGVATATQSSQSVTHLTTEDLSQLF</sequence>
<reference evidence="1 2" key="1">
    <citation type="journal article" date="2019" name="Int. J. Syst. Evol. Microbiol.">
        <title>The Global Catalogue of Microorganisms (GCM) 10K type strain sequencing project: providing services to taxonomists for standard genome sequencing and annotation.</title>
        <authorList>
            <consortium name="The Broad Institute Genomics Platform"/>
            <consortium name="The Broad Institute Genome Sequencing Center for Infectious Disease"/>
            <person name="Wu L."/>
            <person name="Ma J."/>
        </authorList>
    </citation>
    <scope>NUCLEOTIDE SEQUENCE [LARGE SCALE GENOMIC DNA]</scope>
    <source>
        <strain evidence="1 2">JCM 17504</strain>
    </source>
</reference>
<accession>A0AAV3UBZ3</accession>
<protein>
    <submittedName>
        <fullName evidence="1">Uncharacterized protein</fullName>
    </submittedName>
</protein>
<proteinExistence type="predicted"/>
<comment type="caution">
    <text evidence="1">The sequence shown here is derived from an EMBL/GenBank/DDBJ whole genome shotgun (WGS) entry which is preliminary data.</text>
</comment>
<keyword evidence="2" id="KW-1185">Reference proteome</keyword>
<gene>
    <name evidence="1" type="ORF">GCM10025751_03510</name>
</gene>
<evidence type="ECO:0000313" key="2">
    <source>
        <dbReference type="Proteomes" id="UP001501729"/>
    </source>
</evidence>
<evidence type="ECO:0000313" key="1">
    <source>
        <dbReference type="EMBL" id="GAA5041370.1"/>
    </source>
</evidence>
<name>A0AAV3UBZ3_9EURY</name>
<dbReference type="AlphaFoldDB" id="A0AAV3UBZ3"/>